<accession>D1C667</accession>
<dbReference type="GO" id="GO:0015031">
    <property type="term" value="P:protein transport"/>
    <property type="evidence" value="ECO:0007669"/>
    <property type="project" value="UniProtKB-KW"/>
</dbReference>
<dbReference type="InterPro" id="IPR047196">
    <property type="entry name" value="YidC_ALB_C"/>
</dbReference>
<dbReference type="AlphaFoldDB" id="D1C667"/>
<keyword evidence="14" id="KW-1185">Reference proteome</keyword>
<comment type="similarity">
    <text evidence="9">Belongs to the OXA1/ALB3/YidC family.</text>
</comment>
<keyword evidence="6 11" id="KW-1133">Transmembrane helix</keyword>
<dbReference type="GO" id="GO:0032977">
    <property type="term" value="F:membrane insertase activity"/>
    <property type="evidence" value="ECO:0007669"/>
    <property type="project" value="InterPro"/>
</dbReference>
<evidence type="ECO:0000256" key="1">
    <source>
        <dbReference type="ARBA" id="ARBA00004651"/>
    </source>
</evidence>
<dbReference type="Proteomes" id="UP000002027">
    <property type="component" value="Chromosome 1"/>
</dbReference>
<keyword evidence="3" id="KW-1003">Cell membrane</keyword>
<dbReference type="InterPro" id="IPR001708">
    <property type="entry name" value="YidC/ALB3/OXA1/COX18"/>
</dbReference>
<dbReference type="KEGG" id="sti:Sthe_0166"/>
<evidence type="ECO:0000256" key="9">
    <source>
        <dbReference type="RuleBase" id="RU003945"/>
    </source>
</evidence>
<evidence type="ECO:0000259" key="12">
    <source>
        <dbReference type="Pfam" id="PF02096"/>
    </source>
</evidence>
<dbReference type="PANTHER" id="PTHR12428">
    <property type="entry name" value="OXA1"/>
    <property type="match status" value="1"/>
</dbReference>
<evidence type="ECO:0000256" key="6">
    <source>
        <dbReference type="ARBA" id="ARBA00022989"/>
    </source>
</evidence>
<gene>
    <name evidence="13" type="ordered locus">Sthe_0166</name>
</gene>
<keyword evidence="5" id="KW-0653">Protein transport</keyword>
<dbReference type="NCBIfam" id="TIGR03592">
    <property type="entry name" value="yidC_oxa1_cterm"/>
    <property type="match status" value="1"/>
</dbReference>
<reference evidence="14" key="1">
    <citation type="submission" date="2009-11" db="EMBL/GenBank/DDBJ databases">
        <title>The complete chromosome 1 of Sphaerobacter thermophilus DSM 20745.</title>
        <authorList>
            <person name="Lucas S."/>
            <person name="Copeland A."/>
            <person name="Lapidus A."/>
            <person name="Glavina del Rio T."/>
            <person name="Dalin E."/>
            <person name="Tice H."/>
            <person name="Bruce D."/>
            <person name="Goodwin L."/>
            <person name="Pitluck S."/>
            <person name="Kyrpides N."/>
            <person name="Mavromatis K."/>
            <person name="Ivanova N."/>
            <person name="Mikhailova N."/>
            <person name="LaButti K.M."/>
            <person name="Clum A."/>
            <person name="Sun H.I."/>
            <person name="Brettin T."/>
            <person name="Detter J.C."/>
            <person name="Han C."/>
            <person name="Larimer F."/>
            <person name="Land M."/>
            <person name="Hauser L."/>
            <person name="Markowitz V."/>
            <person name="Cheng J.F."/>
            <person name="Hugenholtz P."/>
            <person name="Woyke T."/>
            <person name="Wu D."/>
            <person name="Steenblock K."/>
            <person name="Schneider S."/>
            <person name="Pukall R."/>
            <person name="Goeker M."/>
            <person name="Klenk H.P."/>
            <person name="Eisen J.A."/>
        </authorList>
    </citation>
    <scope>NUCLEOTIDE SEQUENCE [LARGE SCALE GENOMIC DNA]</scope>
    <source>
        <strain evidence="14">ATCC 49802 / DSM 20745 / S 6022</strain>
    </source>
</reference>
<keyword evidence="2" id="KW-0813">Transport</keyword>
<feature type="transmembrane region" description="Helical" evidence="11">
    <location>
        <begin position="25"/>
        <end position="45"/>
    </location>
</feature>
<dbReference type="GO" id="GO:0005886">
    <property type="term" value="C:plasma membrane"/>
    <property type="evidence" value="ECO:0007669"/>
    <property type="project" value="UniProtKB-SubCell"/>
</dbReference>
<evidence type="ECO:0000256" key="4">
    <source>
        <dbReference type="ARBA" id="ARBA00022692"/>
    </source>
</evidence>
<dbReference type="CDD" id="cd20070">
    <property type="entry name" value="5TM_YidC_Alb3"/>
    <property type="match status" value="1"/>
</dbReference>
<proteinExistence type="inferred from homology"/>
<dbReference type="GO" id="GO:0051205">
    <property type="term" value="P:protein insertion into membrane"/>
    <property type="evidence" value="ECO:0007669"/>
    <property type="project" value="TreeGrafter"/>
</dbReference>
<evidence type="ECO:0000256" key="5">
    <source>
        <dbReference type="ARBA" id="ARBA00022927"/>
    </source>
</evidence>
<dbReference type="FunCoup" id="D1C667">
    <property type="interactions" value="352"/>
</dbReference>
<name>D1C667_SPHTD</name>
<feature type="domain" description="Membrane insertase YidC/Oxa/ALB C-terminal" evidence="12">
    <location>
        <begin position="26"/>
        <end position="213"/>
    </location>
</feature>
<feature type="compositionally biased region" description="Polar residues" evidence="10">
    <location>
        <begin position="286"/>
        <end position="296"/>
    </location>
</feature>
<feature type="compositionally biased region" description="Basic and acidic residues" evidence="10">
    <location>
        <begin position="311"/>
        <end position="332"/>
    </location>
</feature>
<keyword evidence="4 9" id="KW-0812">Transmembrane</keyword>
<evidence type="ECO:0000256" key="11">
    <source>
        <dbReference type="SAM" id="Phobius"/>
    </source>
</evidence>
<dbReference type="OrthoDB" id="9780552at2"/>
<evidence type="ECO:0000313" key="13">
    <source>
        <dbReference type="EMBL" id="ACZ37605.1"/>
    </source>
</evidence>
<comment type="subcellular location">
    <subcellularLocation>
        <location evidence="1">Cell membrane</location>
        <topology evidence="1">Multi-pass membrane protein</topology>
    </subcellularLocation>
    <subcellularLocation>
        <location evidence="9">Membrane</location>
        <topology evidence="9">Multi-pass membrane protein</topology>
    </subcellularLocation>
</comment>
<organism evidence="13 14">
    <name type="scientific">Sphaerobacter thermophilus (strain ATCC 49802 / DSM 20745 / KCCM 41009 / NCIMB 13125 / S 6022)</name>
    <dbReference type="NCBI Taxonomy" id="479434"/>
    <lineage>
        <taxon>Bacteria</taxon>
        <taxon>Pseudomonadati</taxon>
        <taxon>Thermomicrobiota</taxon>
        <taxon>Thermomicrobia</taxon>
        <taxon>Sphaerobacterales</taxon>
        <taxon>Sphaerobacterineae</taxon>
        <taxon>Sphaerobacteraceae</taxon>
        <taxon>Sphaerobacter</taxon>
    </lineage>
</organism>
<dbReference type="InParanoid" id="D1C667"/>
<reference evidence="13 14" key="2">
    <citation type="journal article" date="2010" name="Stand. Genomic Sci.">
        <title>Complete genome sequence of Desulfohalobium retbaense type strain (HR(100)).</title>
        <authorList>
            <person name="Spring S."/>
            <person name="Nolan M."/>
            <person name="Lapidus A."/>
            <person name="Glavina Del Rio T."/>
            <person name="Copeland A."/>
            <person name="Tice H."/>
            <person name="Cheng J.F."/>
            <person name="Lucas S."/>
            <person name="Land M."/>
            <person name="Chen F."/>
            <person name="Bruce D."/>
            <person name="Goodwin L."/>
            <person name="Pitluck S."/>
            <person name="Ivanova N."/>
            <person name="Mavromatis K."/>
            <person name="Mikhailova N."/>
            <person name="Pati A."/>
            <person name="Chen A."/>
            <person name="Palaniappan K."/>
            <person name="Hauser L."/>
            <person name="Chang Y.J."/>
            <person name="Jeffries C.D."/>
            <person name="Munk C."/>
            <person name="Kiss H."/>
            <person name="Chain P."/>
            <person name="Han C."/>
            <person name="Brettin T."/>
            <person name="Detter J.C."/>
            <person name="Schuler E."/>
            <person name="Goker M."/>
            <person name="Rohde M."/>
            <person name="Bristow J."/>
            <person name="Eisen J.A."/>
            <person name="Markowitz V."/>
            <person name="Hugenholtz P."/>
            <person name="Kyrpides N.C."/>
            <person name="Klenk H.P."/>
        </authorList>
    </citation>
    <scope>NUCLEOTIDE SEQUENCE [LARGE SCALE GENOMIC DNA]</scope>
    <source>
        <strain evidence="14">ATCC 49802 / DSM 20745 / S 6022</strain>
    </source>
</reference>
<evidence type="ECO:0000313" key="14">
    <source>
        <dbReference type="Proteomes" id="UP000002027"/>
    </source>
</evidence>
<protein>
    <submittedName>
        <fullName evidence="13">60 kDa inner membrane insertion protein</fullName>
    </submittedName>
</protein>
<dbReference type="STRING" id="479434.Sthe_0166"/>
<dbReference type="HOGENOM" id="CLU_036138_1_0_0"/>
<keyword evidence="8" id="KW-0143">Chaperone</keyword>
<sequence length="332" mass="37087">MPLWREFVGLIELGLGYIADYTGSAGLSVIIFTILIKTLLLPLTVKAVRSTSAMQEIQPKLKELQKKYGKDRQRLSQETMKLYQEHGINPAAGCLPMLLQLPILFGLYEAIRSLSQAGTGTWGEGFMWLPSLASTDPHYILPVMAGLFQLVQTKMTRPAGQGKITDPQQRMMNTMMTFMPLMVVAFGVKFPSGLVLYWTVSALYSVIQQWFITGWGSMRDWLPFLPELPEHRRLGYQDPAKRAAAREQAKNSWFARLNGRLQEQMAESAKRAGAVRPVQNEEEPVSTPTAAGSARTTKQRAGAAARPPRTPRPDLVPRKSRPSKRDRSAEGD</sequence>
<evidence type="ECO:0000256" key="8">
    <source>
        <dbReference type="ARBA" id="ARBA00023186"/>
    </source>
</evidence>
<evidence type="ECO:0000256" key="2">
    <source>
        <dbReference type="ARBA" id="ARBA00022448"/>
    </source>
</evidence>
<dbReference type="PANTHER" id="PTHR12428:SF65">
    <property type="entry name" value="CYTOCHROME C OXIDASE ASSEMBLY PROTEIN COX18, MITOCHONDRIAL"/>
    <property type="match status" value="1"/>
</dbReference>
<dbReference type="InterPro" id="IPR028055">
    <property type="entry name" value="YidC/Oxa/ALB_C"/>
</dbReference>
<feature type="region of interest" description="Disordered" evidence="10">
    <location>
        <begin position="265"/>
        <end position="332"/>
    </location>
</feature>
<dbReference type="RefSeq" id="WP_012870653.1">
    <property type="nucleotide sequence ID" value="NC_013523.1"/>
</dbReference>
<evidence type="ECO:0000256" key="3">
    <source>
        <dbReference type="ARBA" id="ARBA00022475"/>
    </source>
</evidence>
<dbReference type="Pfam" id="PF02096">
    <property type="entry name" value="60KD_IMP"/>
    <property type="match status" value="1"/>
</dbReference>
<evidence type="ECO:0000256" key="10">
    <source>
        <dbReference type="SAM" id="MobiDB-lite"/>
    </source>
</evidence>
<dbReference type="eggNOG" id="COG0706">
    <property type="taxonomic scope" value="Bacteria"/>
</dbReference>
<evidence type="ECO:0000256" key="7">
    <source>
        <dbReference type="ARBA" id="ARBA00023136"/>
    </source>
</evidence>
<keyword evidence="7 11" id="KW-0472">Membrane</keyword>
<dbReference type="EMBL" id="CP001823">
    <property type="protein sequence ID" value="ACZ37605.1"/>
    <property type="molecule type" value="Genomic_DNA"/>
</dbReference>